<reference evidence="1 2" key="1">
    <citation type="submission" date="2016-07" db="EMBL/GenBank/DDBJ databases">
        <title>Pervasive Adenine N6-methylation of Active Genes in Fungi.</title>
        <authorList>
            <consortium name="DOE Joint Genome Institute"/>
            <person name="Mondo S.J."/>
            <person name="Dannebaum R.O."/>
            <person name="Kuo R.C."/>
            <person name="Labutti K."/>
            <person name="Haridas S."/>
            <person name="Kuo A."/>
            <person name="Salamov A."/>
            <person name="Ahrendt S.R."/>
            <person name="Lipzen A."/>
            <person name="Sullivan W."/>
            <person name="Andreopoulos W.B."/>
            <person name="Clum A."/>
            <person name="Lindquist E."/>
            <person name="Daum C."/>
            <person name="Ramamoorthy G.K."/>
            <person name="Gryganskyi A."/>
            <person name="Culley D."/>
            <person name="Magnuson J.K."/>
            <person name="James T.Y."/>
            <person name="O'Malley M.A."/>
            <person name="Stajich J.E."/>
            <person name="Spatafora J.W."/>
            <person name="Visel A."/>
            <person name="Grigoriev I.V."/>
        </authorList>
    </citation>
    <scope>NUCLEOTIDE SEQUENCE [LARGE SCALE GENOMIC DNA]</scope>
    <source>
        <strain evidence="1 2">62-1032</strain>
    </source>
</reference>
<sequence>MPPDPRYSPSFLSAEDAAPVTSFVSSAPNSTYVLNERETGVPLVELCRAAQGGQGKSCIEVQQAMTKVFALMQAQGFFCTLPSDPSHTEIECQRIEKLVQRQTPK</sequence>
<name>A0A1Y2D7B0_9BASI</name>
<proteinExistence type="predicted"/>
<accession>A0A1Y2D7B0</accession>
<comment type="caution">
    <text evidence="1">The sequence shown here is derived from an EMBL/GenBank/DDBJ whole genome shotgun (WGS) entry which is preliminary data.</text>
</comment>
<dbReference type="OrthoDB" id="5277092at2759"/>
<protein>
    <submittedName>
        <fullName evidence="1">Uncharacterized protein</fullName>
    </submittedName>
</protein>
<dbReference type="EMBL" id="MCGR01000092">
    <property type="protein sequence ID" value="ORY55162.1"/>
    <property type="molecule type" value="Genomic_DNA"/>
</dbReference>
<organism evidence="1 2">
    <name type="scientific">Leucosporidium creatinivorum</name>
    <dbReference type="NCBI Taxonomy" id="106004"/>
    <lineage>
        <taxon>Eukaryota</taxon>
        <taxon>Fungi</taxon>
        <taxon>Dikarya</taxon>
        <taxon>Basidiomycota</taxon>
        <taxon>Pucciniomycotina</taxon>
        <taxon>Microbotryomycetes</taxon>
        <taxon>Leucosporidiales</taxon>
        <taxon>Leucosporidium</taxon>
    </lineage>
</organism>
<dbReference type="AlphaFoldDB" id="A0A1Y2D7B0"/>
<gene>
    <name evidence="1" type="ORF">BCR35DRAFT_222782</name>
</gene>
<dbReference type="InParanoid" id="A0A1Y2D7B0"/>
<keyword evidence="2" id="KW-1185">Reference proteome</keyword>
<evidence type="ECO:0000313" key="1">
    <source>
        <dbReference type="EMBL" id="ORY55162.1"/>
    </source>
</evidence>
<dbReference type="Proteomes" id="UP000193467">
    <property type="component" value="Unassembled WGS sequence"/>
</dbReference>
<evidence type="ECO:0000313" key="2">
    <source>
        <dbReference type="Proteomes" id="UP000193467"/>
    </source>
</evidence>